<comment type="caution">
    <text evidence="1">The sequence shown here is derived from an EMBL/GenBank/DDBJ whole genome shotgun (WGS) entry which is preliminary data.</text>
</comment>
<keyword evidence="2" id="KW-1185">Reference proteome</keyword>
<reference evidence="1 2" key="1">
    <citation type="submission" date="2015-12" db="EMBL/GenBank/DDBJ databases">
        <title>Genome sequence of Streptomyces sp. G25.</title>
        <authorList>
            <person name="Poehlein A."/>
            <person name="Roettig A."/>
            <person name="Hiessl S."/>
            <person name="Hauschild P."/>
            <person name="Schauer J."/>
            <person name="Madkour M.H."/>
            <person name="Al-Ansari A.M."/>
            <person name="Almakishah N.H."/>
            <person name="Steinbuechel A."/>
            <person name="Daniel R."/>
        </authorList>
    </citation>
    <scope>NUCLEOTIDE SEQUENCE [LARGE SCALE GENOMIC DNA]</scope>
    <source>
        <strain evidence="2">G25(2015)</strain>
    </source>
</reference>
<dbReference type="AlphaFoldDB" id="A0A177HS11"/>
<sequence>MRTDDADAGILAHRRFMVSYLESVHSKVSFPHVSSIPEARTYCCVTHTT</sequence>
<dbReference type="EMBL" id="LOHS01000080">
    <property type="protein sequence ID" value="OAH13237.1"/>
    <property type="molecule type" value="Genomic_DNA"/>
</dbReference>
<evidence type="ECO:0000313" key="1">
    <source>
        <dbReference type="EMBL" id="OAH13237.1"/>
    </source>
</evidence>
<dbReference type="PATRIC" id="fig|1716141.3.peg.3565"/>
<protein>
    <submittedName>
        <fullName evidence="1">Uncharacterized protein</fullName>
    </submittedName>
</protein>
<gene>
    <name evidence="1" type="ORF">STSP_33920</name>
</gene>
<accession>A0A177HS11</accession>
<evidence type="ECO:0000313" key="2">
    <source>
        <dbReference type="Proteomes" id="UP000077381"/>
    </source>
</evidence>
<organism evidence="1 2">
    <name type="scientific">Streptomyces jeddahensis</name>
    <dbReference type="NCBI Taxonomy" id="1716141"/>
    <lineage>
        <taxon>Bacteria</taxon>
        <taxon>Bacillati</taxon>
        <taxon>Actinomycetota</taxon>
        <taxon>Actinomycetes</taxon>
        <taxon>Kitasatosporales</taxon>
        <taxon>Streptomycetaceae</taxon>
        <taxon>Streptomyces</taxon>
    </lineage>
</organism>
<proteinExistence type="predicted"/>
<dbReference type="Proteomes" id="UP000077381">
    <property type="component" value="Unassembled WGS sequence"/>
</dbReference>
<name>A0A177HS11_9ACTN</name>